<dbReference type="EMBL" id="CP091092">
    <property type="protein sequence ID" value="WFN36779.1"/>
    <property type="molecule type" value="Genomic_DNA"/>
</dbReference>
<dbReference type="Proteomes" id="UP001218895">
    <property type="component" value="Chromosome"/>
</dbReference>
<protein>
    <submittedName>
        <fullName evidence="4">Glycosyltransferase family 4 protein</fullName>
    </submittedName>
</protein>
<accession>A0AAF0FQF0</accession>
<dbReference type="CDD" id="cd03809">
    <property type="entry name" value="GT4_MtfB-like"/>
    <property type="match status" value="1"/>
</dbReference>
<feature type="domain" description="Glycosyltransferase subfamily 4-like N-terminal" evidence="3">
    <location>
        <begin position="16"/>
        <end position="174"/>
    </location>
</feature>
<evidence type="ECO:0000313" key="5">
    <source>
        <dbReference type="Proteomes" id="UP001218895"/>
    </source>
</evidence>
<gene>
    <name evidence="4" type="ORF">L1994_11685</name>
</gene>
<feature type="domain" description="Glycosyl transferase family 1" evidence="2">
    <location>
        <begin position="195"/>
        <end position="352"/>
    </location>
</feature>
<evidence type="ECO:0000259" key="3">
    <source>
        <dbReference type="Pfam" id="PF13439"/>
    </source>
</evidence>
<name>A0AAF0FQF0_9EURY</name>
<evidence type="ECO:0000259" key="2">
    <source>
        <dbReference type="Pfam" id="PF00534"/>
    </source>
</evidence>
<proteinExistence type="predicted"/>
<organism evidence="4 5">
    <name type="scientific">Methanomicrobium antiquum</name>
    <dbReference type="NCBI Taxonomy" id="487686"/>
    <lineage>
        <taxon>Archaea</taxon>
        <taxon>Methanobacteriati</taxon>
        <taxon>Methanobacteriota</taxon>
        <taxon>Stenosarchaea group</taxon>
        <taxon>Methanomicrobia</taxon>
        <taxon>Methanomicrobiales</taxon>
        <taxon>Methanomicrobiaceae</taxon>
        <taxon>Methanomicrobium</taxon>
    </lineage>
</organism>
<dbReference type="InterPro" id="IPR028098">
    <property type="entry name" value="Glyco_trans_4-like_N"/>
</dbReference>
<sequence>MKIGIDISLIVGEKAGVGYYTANLIDALAKIDKKNKYVLYPFFYHIYHPDFKDAIAPYKRNFRIRFERIPKKVIDLLWRHSKIPKKLILGHVDILHSTTFCAPEDHYGKLIVTIYDISFEVMPECHIEENRQHCLKGTLDALKYADRIITISNHGKEELIKHFGADPDKITVTHLAAKDIFSPRNLDEKNEVISKYNLPEDFILFVGSYEPRKNLITLIKAYCNLPESIKIRHPLVIAGGKGWLNSEIDGLIESNNFSQIYRIGYVDEDDLPALYSAATLFVYPSLYEGFGLPLLEAMSCGVPVITSNTSSMPEVGGDAALYFDPLNGKQLRNLILDTIDDEILKEDLRQKGFENVAKFSWEKTARETLRIYESVYNGE</sequence>
<dbReference type="SUPFAM" id="SSF53756">
    <property type="entry name" value="UDP-Glycosyltransferase/glycogen phosphorylase"/>
    <property type="match status" value="1"/>
</dbReference>
<dbReference type="KEGG" id="manq:L1994_11685"/>
<dbReference type="GeneID" id="79951072"/>
<dbReference type="Pfam" id="PF13439">
    <property type="entry name" value="Glyco_transf_4"/>
    <property type="match status" value="1"/>
</dbReference>
<dbReference type="PANTHER" id="PTHR46401">
    <property type="entry name" value="GLYCOSYLTRANSFERASE WBBK-RELATED"/>
    <property type="match status" value="1"/>
</dbReference>
<evidence type="ECO:0000313" key="4">
    <source>
        <dbReference type="EMBL" id="WFN36779.1"/>
    </source>
</evidence>
<dbReference type="Gene3D" id="3.40.50.2000">
    <property type="entry name" value="Glycogen Phosphorylase B"/>
    <property type="match status" value="2"/>
</dbReference>
<dbReference type="FunFam" id="3.40.50.2000:FF:000119">
    <property type="entry name" value="Glycosyl transferase group 1"/>
    <property type="match status" value="1"/>
</dbReference>
<dbReference type="PANTHER" id="PTHR46401:SF2">
    <property type="entry name" value="GLYCOSYLTRANSFERASE WBBK-RELATED"/>
    <property type="match status" value="1"/>
</dbReference>
<dbReference type="Pfam" id="PF00534">
    <property type="entry name" value="Glycos_transf_1"/>
    <property type="match status" value="1"/>
</dbReference>
<keyword evidence="5" id="KW-1185">Reference proteome</keyword>
<dbReference type="InterPro" id="IPR001296">
    <property type="entry name" value="Glyco_trans_1"/>
</dbReference>
<dbReference type="AlphaFoldDB" id="A0AAF0FQF0"/>
<dbReference type="RefSeq" id="WP_278099615.1">
    <property type="nucleotide sequence ID" value="NZ_CP091092.1"/>
</dbReference>
<dbReference type="GO" id="GO:0016757">
    <property type="term" value="F:glycosyltransferase activity"/>
    <property type="evidence" value="ECO:0007669"/>
    <property type="project" value="InterPro"/>
</dbReference>
<evidence type="ECO:0000256" key="1">
    <source>
        <dbReference type="ARBA" id="ARBA00022679"/>
    </source>
</evidence>
<keyword evidence="1" id="KW-0808">Transferase</keyword>
<reference evidence="4" key="1">
    <citation type="submission" date="2022-01" db="EMBL/GenBank/DDBJ databases">
        <title>Complete genome of Methanomicrobium antiquum DSM 21220.</title>
        <authorList>
            <person name="Chen S.-C."/>
            <person name="You Y.-T."/>
            <person name="Zhou Y.-Z."/>
            <person name="Lai M.-C."/>
        </authorList>
    </citation>
    <scope>NUCLEOTIDE SEQUENCE</scope>
    <source>
        <strain evidence="4">DSM 21220</strain>
    </source>
</reference>